<comment type="caution">
    <text evidence="1">The sequence shown here is derived from an EMBL/GenBank/DDBJ whole genome shotgun (WGS) entry which is preliminary data.</text>
</comment>
<dbReference type="EMBL" id="SSMC01000003">
    <property type="protein sequence ID" value="THD66633.1"/>
    <property type="molecule type" value="Genomic_DNA"/>
</dbReference>
<name>A0A4S3M0Z6_9FLAO</name>
<accession>A0A4S3M0Z6</accession>
<proteinExistence type="predicted"/>
<dbReference type="RefSeq" id="WP_136336705.1">
    <property type="nucleotide sequence ID" value="NZ_QXMP01000003.1"/>
</dbReference>
<evidence type="ECO:0000313" key="1">
    <source>
        <dbReference type="EMBL" id="THD66633.1"/>
    </source>
</evidence>
<reference evidence="1 2" key="1">
    <citation type="submission" date="2019-04" db="EMBL/GenBank/DDBJ databases">
        <title>Draft genome sequence of Robertkochia marina CC-AMO-30D.</title>
        <authorList>
            <person name="Hameed A."/>
            <person name="Lin S.-Y."/>
            <person name="Shahina M."/>
            <person name="Lai W.-A."/>
            <person name="Young C.-C."/>
        </authorList>
    </citation>
    <scope>NUCLEOTIDE SEQUENCE [LARGE SCALE GENOMIC DNA]</scope>
    <source>
        <strain evidence="1 2">CC-AMO-30D</strain>
    </source>
</reference>
<protein>
    <submittedName>
        <fullName evidence="1">Uncharacterized protein</fullName>
    </submittedName>
</protein>
<dbReference type="OrthoDB" id="1130987at2"/>
<organism evidence="1 2">
    <name type="scientific">Robertkochia marina</name>
    <dbReference type="NCBI Taxonomy" id="1227945"/>
    <lineage>
        <taxon>Bacteria</taxon>
        <taxon>Pseudomonadati</taxon>
        <taxon>Bacteroidota</taxon>
        <taxon>Flavobacteriia</taxon>
        <taxon>Flavobacteriales</taxon>
        <taxon>Flavobacteriaceae</taxon>
        <taxon>Robertkochia</taxon>
    </lineage>
</organism>
<dbReference type="AlphaFoldDB" id="A0A4S3M0Z6"/>
<keyword evidence="2" id="KW-1185">Reference proteome</keyword>
<dbReference type="Proteomes" id="UP000305939">
    <property type="component" value="Unassembled WGS sequence"/>
</dbReference>
<sequence length="140" mass="15834">MKHIVIILASLFFNSCCETNNVIRYSMGDVVITRVDECDKSSFYYGEKSSNESGVIWVEYSGLNDGFKGYLKCQENGKVILFSGDGYFKTQNLDTTKLEYKYILAHERPKVGGNVCYINAATNYEKEDNVLAGSEVKVQY</sequence>
<gene>
    <name evidence="1" type="ORF">E7Z59_12650</name>
</gene>
<evidence type="ECO:0000313" key="2">
    <source>
        <dbReference type="Proteomes" id="UP000305939"/>
    </source>
</evidence>